<accession>A0ABQ1CRU2</accession>
<keyword evidence="2" id="KW-0812">Transmembrane</keyword>
<keyword evidence="2" id="KW-0472">Membrane</keyword>
<name>A0ABQ1CRU2_STRDI</name>
<evidence type="ECO:0000313" key="4">
    <source>
        <dbReference type="Proteomes" id="UP000472710"/>
    </source>
</evidence>
<dbReference type="Proteomes" id="UP000472710">
    <property type="component" value="Unassembled WGS sequence"/>
</dbReference>
<protein>
    <submittedName>
        <fullName evidence="3">Uncharacterized protein</fullName>
    </submittedName>
</protein>
<organism evidence="3 4">
    <name type="scientific">Streptomyces diastaticus subsp. diastaticus</name>
    <dbReference type="NCBI Taxonomy" id="68040"/>
    <lineage>
        <taxon>Bacteria</taxon>
        <taxon>Bacillati</taxon>
        <taxon>Actinomycetota</taxon>
        <taxon>Actinomycetes</taxon>
        <taxon>Kitasatosporales</taxon>
        <taxon>Streptomycetaceae</taxon>
        <taxon>Streptomyces</taxon>
        <taxon>Streptomyces diastaticus group</taxon>
    </lineage>
</organism>
<gene>
    <name evidence="3" type="ORF">Sdia_36810</name>
</gene>
<dbReference type="EMBL" id="BLLN01000005">
    <property type="protein sequence ID" value="GFH72913.1"/>
    <property type="molecule type" value="Genomic_DNA"/>
</dbReference>
<evidence type="ECO:0000256" key="2">
    <source>
        <dbReference type="SAM" id="Phobius"/>
    </source>
</evidence>
<keyword evidence="4" id="KW-1185">Reference proteome</keyword>
<proteinExistence type="predicted"/>
<feature type="region of interest" description="Disordered" evidence="1">
    <location>
        <begin position="217"/>
        <end position="238"/>
    </location>
</feature>
<comment type="caution">
    <text evidence="3">The sequence shown here is derived from an EMBL/GenBank/DDBJ whole genome shotgun (WGS) entry which is preliminary data.</text>
</comment>
<feature type="transmembrane region" description="Helical" evidence="2">
    <location>
        <begin position="36"/>
        <end position="58"/>
    </location>
</feature>
<keyword evidence="2" id="KW-1133">Transmembrane helix</keyword>
<evidence type="ECO:0000256" key="1">
    <source>
        <dbReference type="SAM" id="MobiDB-lite"/>
    </source>
</evidence>
<evidence type="ECO:0000313" key="3">
    <source>
        <dbReference type="EMBL" id="GFH72913.1"/>
    </source>
</evidence>
<sequence>MRRNFIAITFVAGRPVDVRMHSPVDSLHGRIISMDSAVVAALISAPVALLASAAAYAAGRAQGRGALEGPVAAVRRQHQRESYAALVGAANTYMAQIEWGACLREARAQMGIGAFYDDGQEAEVRRRSARVRAAVSTDPIRAAASVVLLEGPEHVAELAGMIANRADQVRSEARTSDGPGGVLEALREGRTPEVPAQYRLLQAIDAFIDAARAHLNGDSSASRDRAPRTGVNAPQPSA</sequence>
<reference evidence="3 4" key="1">
    <citation type="submission" date="2020-02" db="EMBL/GenBank/DDBJ databases">
        <title>Whole genome shotgun sequence of Streptomyces diastaticus subsp. diastaticus NBRC 13412.</title>
        <authorList>
            <person name="Ichikawa N."/>
            <person name="Komaki H."/>
            <person name="Tamura T."/>
        </authorList>
    </citation>
    <scope>NUCLEOTIDE SEQUENCE [LARGE SCALE GENOMIC DNA]</scope>
    <source>
        <strain evidence="3 4">NBRC 13412</strain>
    </source>
</reference>